<dbReference type="InterPro" id="IPR025554">
    <property type="entry name" value="DUF4140"/>
</dbReference>
<dbReference type="NCBIfam" id="TIGR02231">
    <property type="entry name" value="mucoidy inhibitor MuiA family protein"/>
    <property type="match status" value="1"/>
</dbReference>
<proteinExistence type="predicted"/>
<accession>A0A067SNI4</accession>
<reference evidence="4" key="1">
    <citation type="journal article" date="2014" name="Proc. Natl. Acad. Sci. U.S.A.">
        <title>Extensive sampling of basidiomycete genomes demonstrates inadequacy of the white-rot/brown-rot paradigm for wood decay fungi.</title>
        <authorList>
            <person name="Riley R."/>
            <person name="Salamov A.A."/>
            <person name="Brown D.W."/>
            <person name="Nagy L.G."/>
            <person name="Floudas D."/>
            <person name="Held B.W."/>
            <person name="Levasseur A."/>
            <person name="Lombard V."/>
            <person name="Morin E."/>
            <person name="Otillar R."/>
            <person name="Lindquist E.A."/>
            <person name="Sun H."/>
            <person name="LaButti K.M."/>
            <person name="Schmutz J."/>
            <person name="Jabbour D."/>
            <person name="Luo H."/>
            <person name="Baker S.E."/>
            <person name="Pisabarro A.G."/>
            <person name="Walton J.D."/>
            <person name="Blanchette R.A."/>
            <person name="Henrissat B."/>
            <person name="Martin F."/>
            <person name="Cullen D."/>
            <person name="Hibbett D.S."/>
            <person name="Grigoriev I.V."/>
        </authorList>
    </citation>
    <scope>NUCLEOTIDE SEQUENCE [LARGE SCALE GENOMIC DNA]</scope>
    <source>
        <strain evidence="4">CBS 339.88</strain>
    </source>
</reference>
<feature type="domain" description="DUF4139" evidence="1">
    <location>
        <begin position="197"/>
        <end position="541"/>
    </location>
</feature>
<dbReference type="STRING" id="685588.A0A067SNI4"/>
<dbReference type="OrthoDB" id="10068793at2759"/>
<name>A0A067SNI4_GALM3</name>
<dbReference type="Pfam" id="PF13598">
    <property type="entry name" value="DUF4139"/>
    <property type="match status" value="1"/>
</dbReference>
<dbReference type="EMBL" id="KL142392">
    <property type="protein sequence ID" value="KDR71602.1"/>
    <property type="molecule type" value="Genomic_DNA"/>
</dbReference>
<evidence type="ECO:0000259" key="2">
    <source>
        <dbReference type="Pfam" id="PF13600"/>
    </source>
</evidence>
<evidence type="ECO:0000313" key="3">
    <source>
        <dbReference type="EMBL" id="KDR71602.1"/>
    </source>
</evidence>
<evidence type="ECO:0000259" key="1">
    <source>
        <dbReference type="Pfam" id="PF13598"/>
    </source>
</evidence>
<dbReference type="InterPro" id="IPR011935">
    <property type="entry name" value="CHP02231"/>
</dbReference>
<evidence type="ECO:0000313" key="4">
    <source>
        <dbReference type="Proteomes" id="UP000027222"/>
    </source>
</evidence>
<protein>
    <recommendedName>
        <fullName evidence="5">Protein F37C4.5</fullName>
    </recommendedName>
</protein>
<dbReference type="PANTHER" id="PTHR31005:SF8">
    <property type="entry name" value="DUF4139 DOMAIN-CONTAINING PROTEIN"/>
    <property type="match status" value="1"/>
</dbReference>
<dbReference type="HOGENOM" id="CLU_010457_2_0_1"/>
<keyword evidence="4" id="KW-1185">Reference proteome</keyword>
<feature type="domain" description="DUF4140" evidence="2">
    <location>
        <begin position="23"/>
        <end position="116"/>
    </location>
</feature>
<dbReference type="AlphaFoldDB" id="A0A067SNI4"/>
<dbReference type="Pfam" id="PF13600">
    <property type="entry name" value="DUF4140"/>
    <property type="match status" value="1"/>
</dbReference>
<sequence length="557" mass="61894">MDLDPVHTLSLNSIHDSAITNINLYTDRAQVTRSYKVKVAAGQTNLTISSLPNVVDHESLRVEGRGPAIIQGVTISKTPKQQADKTSPLLQELNDNKFRLQGTLERCKKALHAIESYMGKISMEHLDISKLGDAMDVYDTTEEKWDNKILEVSKEISAINTQIEKETKRLQENVPNNKLRTQVAMGLFATETAELQVNLIYAVNHASWEASYDIRVDMQTSDAPVKVVYKAAISQQTGEVWDNAPITLETTQPTFGLDLPELGDWNITHTKPPQAEHWRRSVGGKAPRKAMADPEDLDYFEANTTFVTSTGHINATFRVPGLSTIPSNEKGHLVTVADLELPAKMSWVCVPKGDTRVHLEANITNISEYTFLAGESNIYVDQSFIARTEVPSVRPREVFRFQLGIDPSIRLTYHPQTKLVSETGFYSKSFKYTYSQRITVHNTKAIDIEGLRITDHIPLSQDANLVVSLVNPALTIPAAGPSTVGFSGRMLAPPEPVQVMDGVIAQWNGADQPGYDISALALNGQFDWVCKVPAQQKINLVLQWEVTTSQRTEIYGL</sequence>
<dbReference type="Proteomes" id="UP000027222">
    <property type="component" value="Unassembled WGS sequence"/>
</dbReference>
<organism evidence="3 4">
    <name type="scientific">Galerina marginata (strain CBS 339.88)</name>
    <dbReference type="NCBI Taxonomy" id="685588"/>
    <lineage>
        <taxon>Eukaryota</taxon>
        <taxon>Fungi</taxon>
        <taxon>Dikarya</taxon>
        <taxon>Basidiomycota</taxon>
        <taxon>Agaricomycotina</taxon>
        <taxon>Agaricomycetes</taxon>
        <taxon>Agaricomycetidae</taxon>
        <taxon>Agaricales</taxon>
        <taxon>Agaricineae</taxon>
        <taxon>Strophariaceae</taxon>
        <taxon>Galerina</taxon>
    </lineage>
</organism>
<gene>
    <name evidence="3" type="ORF">GALMADRAFT_127088</name>
</gene>
<evidence type="ECO:0008006" key="5">
    <source>
        <dbReference type="Google" id="ProtNLM"/>
    </source>
</evidence>
<dbReference type="PANTHER" id="PTHR31005">
    <property type="entry name" value="DUF4139 DOMAIN-CONTAINING PROTEIN"/>
    <property type="match status" value="1"/>
</dbReference>
<dbReference type="InterPro" id="IPR037291">
    <property type="entry name" value="DUF4139"/>
</dbReference>